<gene>
    <name evidence="1" type="ORF">ALC60_05096</name>
</gene>
<proteinExistence type="predicted"/>
<dbReference type="AlphaFoldDB" id="A0A151X6J8"/>
<dbReference type="Pfam" id="PF14223">
    <property type="entry name" value="Retrotran_gag_2"/>
    <property type="match status" value="1"/>
</dbReference>
<reference evidence="1 2" key="1">
    <citation type="submission" date="2015-09" db="EMBL/GenBank/DDBJ databases">
        <title>Trachymyrmex zeteki WGS genome.</title>
        <authorList>
            <person name="Nygaard S."/>
            <person name="Hu H."/>
            <person name="Boomsma J."/>
            <person name="Zhang G."/>
        </authorList>
    </citation>
    <scope>NUCLEOTIDE SEQUENCE [LARGE SCALE GENOMIC DNA]</scope>
    <source>
        <strain evidence="1">Tzet28-1</strain>
        <tissue evidence="1">Whole body</tissue>
    </source>
</reference>
<evidence type="ECO:0008006" key="3">
    <source>
        <dbReference type="Google" id="ProtNLM"/>
    </source>
</evidence>
<dbReference type="EMBL" id="KQ982481">
    <property type="protein sequence ID" value="KYQ55982.1"/>
    <property type="molecule type" value="Genomic_DNA"/>
</dbReference>
<protein>
    <recommendedName>
        <fullName evidence="3">Copia protein</fullName>
    </recommendedName>
</protein>
<dbReference type="Proteomes" id="UP000075809">
    <property type="component" value="Unassembled WGS sequence"/>
</dbReference>
<feature type="non-terminal residue" evidence="1">
    <location>
        <position position="1"/>
    </location>
</feature>
<dbReference type="STRING" id="64791.A0A151X6J8"/>
<accession>A0A151X6J8</accession>
<organism evidence="1 2">
    <name type="scientific">Mycetomoellerius zeteki</name>
    <dbReference type="NCBI Taxonomy" id="64791"/>
    <lineage>
        <taxon>Eukaryota</taxon>
        <taxon>Metazoa</taxon>
        <taxon>Ecdysozoa</taxon>
        <taxon>Arthropoda</taxon>
        <taxon>Hexapoda</taxon>
        <taxon>Insecta</taxon>
        <taxon>Pterygota</taxon>
        <taxon>Neoptera</taxon>
        <taxon>Endopterygota</taxon>
        <taxon>Hymenoptera</taxon>
        <taxon>Apocrita</taxon>
        <taxon>Aculeata</taxon>
        <taxon>Formicoidea</taxon>
        <taxon>Formicidae</taxon>
        <taxon>Myrmicinae</taxon>
        <taxon>Mycetomoellerius</taxon>
    </lineage>
</organism>
<evidence type="ECO:0000313" key="2">
    <source>
        <dbReference type="Proteomes" id="UP000075809"/>
    </source>
</evidence>
<keyword evidence="2" id="KW-1185">Reference proteome</keyword>
<name>A0A151X6J8_9HYME</name>
<evidence type="ECO:0000313" key="1">
    <source>
        <dbReference type="EMBL" id="KYQ55982.1"/>
    </source>
</evidence>
<sequence length="75" mass="8564">NAKAMMLMSSAMHYSQLEYLITCDSAAEMWAKLSAIHEQTTATNRLLLTTKFHEYRMKIGDSISQHIAKVENMAR</sequence>